<dbReference type="SUPFAM" id="SSF52266">
    <property type="entry name" value="SGNH hydrolase"/>
    <property type="match status" value="1"/>
</dbReference>
<evidence type="ECO:0000313" key="3">
    <source>
        <dbReference type="Proteomes" id="UP000654670"/>
    </source>
</evidence>
<feature type="domain" description="SGNH hydrolase-type esterase" evidence="1">
    <location>
        <begin position="247"/>
        <end position="442"/>
    </location>
</feature>
<gene>
    <name evidence="2" type="ORF">GCM10007968_14440</name>
</gene>
<sequence length="454" mass="51639">MSFKKIFFMFLGASLVFVTVHLLFTGKARASDLQIFADKRTVNVYRSPQLQNGGKVLKSIAGGQTLKVLPINDVWDRTATKINGQYGYVDSSDVLKDDTGVSQKVYSIGKATNIYKTPYPYEGKNSLYETIKGTEPFIVRKMDKNWYKTFVRINGKEYTGYVSRSGFDFAVPLKNHQYRALKTNSDVYADTSDINKTIIKMLNQNDVIYGQSFTENWDRVTVNGRTGFINNRDFEQDDSFEGNSLVAFGDSMTRGAEADTDRGTTKYSWTTYLPHEIGASKVYNYGVSGSAVAVRSNRKDSFQERESWINSNSKHPDTILVLVSINDFRHNVPLGSFNIRSRTTFYGGLRNFTEYLLRNDPKSKIIYMTPLIENRPPVSTYQHNIFGLNQTDYARAIKKVTSYYGIECIDMQTWTGLNPFNPAIKKAYYVDGLHMNKAGYRIMSAEISRRLLNG</sequence>
<name>A0A917S194_9BACL</name>
<dbReference type="InterPro" id="IPR036514">
    <property type="entry name" value="SGNH_hydro_sf"/>
</dbReference>
<dbReference type="Gene3D" id="3.40.50.1110">
    <property type="entry name" value="SGNH hydrolase"/>
    <property type="match status" value="1"/>
</dbReference>
<dbReference type="PANTHER" id="PTHR30383">
    <property type="entry name" value="THIOESTERASE 1/PROTEASE 1/LYSOPHOSPHOLIPASE L1"/>
    <property type="match status" value="1"/>
</dbReference>
<protein>
    <recommendedName>
        <fullName evidence="1">SGNH hydrolase-type esterase domain-containing protein</fullName>
    </recommendedName>
</protein>
<dbReference type="CDD" id="cd00229">
    <property type="entry name" value="SGNH_hydrolase"/>
    <property type="match status" value="1"/>
</dbReference>
<comment type="caution">
    <text evidence="2">The sequence shown here is derived from an EMBL/GenBank/DDBJ whole genome shotgun (WGS) entry which is preliminary data.</text>
</comment>
<dbReference type="Proteomes" id="UP000654670">
    <property type="component" value="Unassembled WGS sequence"/>
</dbReference>
<organism evidence="2 3">
    <name type="scientific">Sporolactobacillus putidus</name>
    <dbReference type="NCBI Taxonomy" id="492735"/>
    <lineage>
        <taxon>Bacteria</taxon>
        <taxon>Bacillati</taxon>
        <taxon>Bacillota</taxon>
        <taxon>Bacilli</taxon>
        <taxon>Bacillales</taxon>
        <taxon>Sporolactobacillaceae</taxon>
        <taxon>Sporolactobacillus</taxon>
    </lineage>
</organism>
<dbReference type="RefSeq" id="WP_188802424.1">
    <property type="nucleotide sequence ID" value="NZ_BMOK01000005.1"/>
</dbReference>
<dbReference type="EMBL" id="BMOK01000005">
    <property type="protein sequence ID" value="GGL51411.1"/>
    <property type="molecule type" value="Genomic_DNA"/>
</dbReference>
<dbReference type="InterPro" id="IPR013830">
    <property type="entry name" value="SGNH_hydro"/>
</dbReference>
<evidence type="ECO:0000259" key="1">
    <source>
        <dbReference type="Pfam" id="PF13472"/>
    </source>
</evidence>
<keyword evidence="3" id="KW-1185">Reference proteome</keyword>
<reference evidence="2" key="1">
    <citation type="journal article" date="2014" name="Int. J. Syst. Evol. Microbiol.">
        <title>Complete genome sequence of Corynebacterium casei LMG S-19264T (=DSM 44701T), isolated from a smear-ripened cheese.</title>
        <authorList>
            <consortium name="US DOE Joint Genome Institute (JGI-PGF)"/>
            <person name="Walter F."/>
            <person name="Albersmeier A."/>
            <person name="Kalinowski J."/>
            <person name="Ruckert C."/>
        </authorList>
    </citation>
    <scope>NUCLEOTIDE SEQUENCE</scope>
    <source>
        <strain evidence="2">JCM 15325</strain>
    </source>
</reference>
<accession>A0A917S194</accession>
<reference evidence="2" key="2">
    <citation type="submission" date="2020-09" db="EMBL/GenBank/DDBJ databases">
        <authorList>
            <person name="Sun Q."/>
            <person name="Ohkuma M."/>
        </authorList>
    </citation>
    <scope>NUCLEOTIDE SEQUENCE</scope>
    <source>
        <strain evidence="2">JCM 15325</strain>
    </source>
</reference>
<proteinExistence type="predicted"/>
<dbReference type="InterPro" id="IPR051532">
    <property type="entry name" value="Ester_Hydrolysis_Enzymes"/>
</dbReference>
<dbReference type="Pfam" id="PF13472">
    <property type="entry name" value="Lipase_GDSL_2"/>
    <property type="match status" value="1"/>
</dbReference>
<evidence type="ECO:0000313" key="2">
    <source>
        <dbReference type="EMBL" id="GGL51411.1"/>
    </source>
</evidence>
<dbReference type="AlphaFoldDB" id="A0A917S194"/>